<feature type="compositionally biased region" description="Basic residues" evidence="1">
    <location>
        <begin position="15"/>
        <end position="24"/>
    </location>
</feature>
<accession>A0A8I7BC99</accession>
<keyword evidence="3" id="KW-1185">Reference proteome</keyword>
<evidence type="ECO:0000313" key="2">
    <source>
        <dbReference type="EnsemblPlants" id="HORVU.MOREX.r3.6HG0607610.1.CDS1"/>
    </source>
</evidence>
<reference evidence="2" key="2">
    <citation type="submission" date="2020-10" db="EMBL/GenBank/DDBJ databases">
        <authorList>
            <person name="Scholz U."/>
            <person name="Mascher M."/>
            <person name="Fiebig A."/>
        </authorList>
    </citation>
    <scope>NUCLEOTIDE SEQUENCE [LARGE SCALE GENOMIC DNA]</scope>
    <source>
        <strain evidence="2">cv. Morex</strain>
    </source>
</reference>
<feature type="compositionally biased region" description="Polar residues" evidence="1">
    <location>
        <begin position="94"/>
        <end position="112"/>
    </location>
</feature>
<name>A0A8I7BC99_HORVV</name>
<feature type="region of interest" description="Disordered" evidence="1">
    <location>
        <begin position="1"/>
        <end position="33"/>
    </location>
</feature>
<dbReference type="Gramene" id="HORVU.MOREX.r2.6HG0503750.1">
    <property type="protein sequence ID" value="HORVU.MOREX.r2.6HG0503750.1.CDS.1"/>
    <property type="gene ID" value="HORVU.MOREX.r2.6HG0503750"/>
</dbReference>
<feature type="region of interest" description="Disordered" evidence="1">
    <location>
        <begin position="94"/>
        <end position="131"/>
    </location>
</feature>
<dbReference type="Gramene" id="HORVU.MOREX.r3.6HG0607610.1">
    <property type="protein sequence ID" value="HORVU.MOREX.r3.6HG0607610.1.CDS1"/>
    <property type="gene ID" value="HORVU.MOREX.r3.6HG0607610"/>
</dbReference>
<evidence type="ECO:0000313" key="3">
    <source>
        <dbReference type="Proteomes" id="UP000011116"/>
    </source>
</evidence>
<protein>
    <submittedName>
        <fullName evidence="2">Uncharacterized protein</fullName>
    </submittedName>
</protein>
<dbReference type="AlphaFoldDB" id="A0A8I7BC99"/>
<sequence>METDRAPSGGGPRKPLWRGRRPGRKSSEPERDEEYYTRWCARARYGRRWWCACGSHHSHDSFLPLSVPLPPPPLLPAPPLSVSFYTATSTRLGGDWSTQGANASVLHSSNPTRFRHPNPRTPPSLRPSMLR</sequence>
<organism evidence="2 3">
    <name type="scientific">Hordeum vulgare subsp. vulgare</name>
    <name type="common">Domesticated barley</name>
    <dbReference type="NCBI Taxonomy" id="112509"/>
    <lineage>
        <taxon>Eukaryota</taxon>
        <taxon>Viridiplantae</taxon>
        <taxon>Streptophyta</taxon>
        <taxon>Embryophyta</taxon>
        <taxon>Tracheophyta</taxon>
        <taxon>Spermatophyta</taxon>
        <taxon>Magnoliopsida</taxon>
        <taxon>Liliopsida</taxon>
        <taxon>Poales</taxon>
        <taxon>Poaceae</taxon>
        <taxon>BOP clade</taxon>
        <taxon>Pooideae</taxon>
        <taxon>Triticodae</taxon>
        <taxon>Triticeae</taxon>
        <taxon>Hordeinae</taxon>
        <taxon>Hordeum</taxon>
    </lineage>
</organism>
<dbReference type="Proteomes" id="UP000011116">
    <property type="component" value="Chromosome 6H"/>
</dbReference>
<reference evidence="3" key="1">
    <citation type="journal article" date="2012" name="Nature">
        <title>A physical, genetic and functional sequence assembly of the barley genome.</title>
        <authorList>
            <consortium name="The International Barley Genome Sequencing Consortium"/>
            <person name="Mayer K.F."/>
            <person name="Waugh R."/>
            <person name="Brown J.W."/>
            <person name="Schulman A."/>
            <person name="Langridge P."/>
            <person name="Platzer M."/>
            <person name="Fincher G.B."/>
            <person name="Muehlbauer G.J."/>
            <person name="Sato K."/>
            <person name="Close T.J."/>
            <person name="Wise R.P."/>
            <person name="Stein N."/>
        </authorList>
    </citation>
    <scope>NUCLEOTIDE SEQUENCE [LARGE SCALE GENOMIC DNA]</scope>
    <source>
        <strain evidence="3">cv. Morex</strain>
    </source>
</reference>
<reference evidence="2" key="3">
    <citation type="submission" date="2022-01" db="UniProtKB">
        <authorList>
            <consortium name="EnsemblPlants"/>
        </authorList>
    </citation>
    <scope>IDENTIFICATION</scope>
    <source>
        <strain evidence="2">subsp. vulgare</strain>
    </source>
</reference>
<proteinExistence type="predicted"/>
<dbReference type="EnsemblPlants" id="HORVU.MOREX.r3.6HG0607610.1">
    <property type="protein sequence ID" value="HORVU.MOREX.r3.6HG0607610.1.CDS1"/>
    <property type="gene ID" value="HORVU.MOREX.r3.6HG0607610"/>
</dbReference>
<evidence type="ECO:0000256" key="1">
    <source>
        <dbReference type="SAM" id="MobiDB-lite"/>
    </source>
</evidence>